<feature type="non-terminal residue" evidence="1">
    <location>
        <position position="114"/>
    </location>
</feature>
<evidence type="ECO:0000313" key="2">
    <source>
        <dbReference type="Proteomes" id="UP000517547"/>
    </source>
</evidence>
<accession>A0A7Y7Y6V0</accession>
<dbReference type="Proteomes" id="UP000517547">
    <property type="component" value="Unassembled WGS sequence"/>
</dbReference>
<name>A0A7Y7Y6V0_9PSED</name>
<feature type="non-terminal residue" evidence="1">
    <location>
        <position position="1"/>
    </location>
</feature>
<sequence length="114" mass="12959">PASAMTKALDSALADLYQQSNQLVQRTLRLRPPTVSGIEWLKRHNVVAIKKTLTRRRIKSAKPDYLDEYVISDRVTGQVLWYAHFHYSTSWTPDKASLGARLKTPEEHRLGATA</sequence>
<dbReference type="AlphaFoldDB" id="A0A7Y7Y6V0"/>
<proteinExistence type="predicted"/>
<organism evidence="1 2">
    <name type="scientific">Pseudomonas gingeri</name>
    <dbReference type="NCBI Taxonomy" id="117681"/>
    <lineage>
        <taxon>Bacteria</taxon>
        <taxon>Pseudomonadati</taxon>
        <taxon>Pseudomonadota</taxon>
        <taxon>Gammaproteobacteria</taxon>
        <taxon>Pseudomonadales</taxon>
        <taxon>Pseudomonadaceae</taxon>
        <taxon>Pseudomonas</taxon>
    </lineage>
</organism>
<dbReference type="EMBL" id="JACAQE010000066">
    <property type="protein sequence ID" value="NWC18799.1"/>
    <property type="molecule type" value="Genomic_DNA"/>
</dbReference>
<comment type="caution">
    <text evidence="1">The sequence shown here is derived from an EMBL/GenBank/DDBJ whole genome shotgun (WGS) entry which is preliminary data.</text>
</comment>
<protein>
    <submittedName>
        <fullName evidence="1">Uncharacterized protein</fullName>
    </submittedName>
</protein>
<reference evidence="1 2" key="1">
    <citation type="submission" date="2020-04" db="EMBL/GenBank/DDBJ databases">
        <title>Molecular characterization of pseudomonads from Agaricus bisporus reveal novel blotch 2 pathogens in Western Europe.</title>
        <authorList>
            <person name="Taparia T."/>
            <person name="Krijger M."/>
            <person name="Haynes E."/>
            <person name="Elpinstone J.G."/>
            <person name="Noble R."/>
            <person name="Van Der Wolf J."/>
        </authorList>
    </citation>
    <scope>NUCLEOTIDE SEQUENCE [LARGE SCALE GENOMIC DNA]</scope>
    <source>
        <strain evidence="1 2">IPO3738</strain>
    </source>
</reference>
<gene>
    <name evidence="1" type="ORF">HX845_34540</name>
</gene>
<evidence type="ECO:0000313" key="1">
    <source>
        <dbReference type="EMBL" id="NWC18799.1"/>
    </source>
</evidence>